<organism evidence="2 3">
    <name type="scientific">Aspergillus avenaceus</name>
    <dbReference type="NCBI Taxonomy" id="36643"/>
    <lineage>
        <taxon>Eukaryota</taxon>
        <taxon>Fungi</taxon>
        <taxon>Dikarya</taxon>
        <taxon>Ascomycota</taxon>
        <taxon>Pezizomycotina</taxon>
        <taxon>Eurotiomycetes</taxon>
        <taxon>Eurotiomycetidae</taxon>
        <taxon>Eurotiales</taxon>
        <taxon>Aspergillaceae</taxon>
        <taxon>Aspergillus</taxon>
        <taxon>Aspergillus subgen. Circumdati</taxon>
    </lineage>
</organism>
<proteinExistence type="predicted"/>
<dbReference type="AlphaFoldDB" id="A0A5N6TUX8"/>
<evidence type="ECO:0000313" key="2">
    <source>
        <dbReference type="EMBL" id="KAE8150173.1"/>
    </source>
</evidence>
<evidence type="ECO:0000256" key="1">
    <source>
        <dbReference type="SAM" id="SignalP"/>
    </source>
</evidence>
<protein>
    <recommendedName>
        <fullName evidence="4">Hydrophobin</fullName>
    </recommendedName>
</protein>
<evidence type="ECO:0000313" key="3">
    <source>
        <dbReference type="Proteomes" id="UP000325780"/>
    </source>
</evidence>
<dbReference type="OrthoDB" id="4292214at2759"/>
<sequence>MNFLTTLLLTATLTSAIPFNQATTPTTPTPTTTTDPVLSSLISAQAAKSTDLTTCPLSKPAKQCCQSFNSIAKGVTDGVGDLVPIVKDVEIKSLLSFECRAMKDTEPNENCLQDIMCCAGKPGSNAKGGDLFKECLDYEKALQTKKEELERSKKRPLEQAVSIASVRSSIMAASSSAVAASSPSKGVGASPTN</sequence>
<feature type="chain" id="PRO_5024793114" description="Hydrophobin" evidence="1">
    <location>
        <begin position="17"/>
        <end position="193"/>
    </location>
</feature>
<keyword evidence="1" id="KW-0732">Signal</keyword>
<dbReference type="Proteomes" id="UP000325780">
    <property type="component" value="Unassembled WGS sequence"/>
</dbReference>
<dbReference type="EMBL" id="ML742101">
    <property type="protein sequence ID" value="KAE8150173.1"/>
    <property type="molecule type" value="Genomic_DNA"/>
</dbReference>
<reference evidence="2 3" key="1">
    <citation type="submission" date="2019-04" db="EMBL/GenBank/DDBJ databases">
        <title>Friends and foes A comparative genomics study of 23 Aspergillus species from section Flavi.</title>
        <authorList>
            <consortium name="DOE Joint Genome Institute"/>
            <person name="Kjaerbolling I."/>
            <person name="Vesth T."/>
            <person name="Frisvad J.C."/>
            <person name="Nybo J.L."/>
            <person name="Theobald S."/>
            <person name="Kildgaard S."/>
            <person name="Isbrandt T."/>
            <person name="Kuo A."/>
            <person name="Sato A."/>
            <person name="Lyhne E.K."/>
            <person name="Kogle M.E."/>
            <person name="Wiebenga A."/>
            <person name="Kun R.S."/>
            <person name="Lubbers R.J."/>
            <person name="Makela M.R."/>
            <person name="Barry K."/>
            <person name="Chovatia M."/>
            <person name="Clum A."/>
            <person name="Daum C."/>
            <person name="Haridas S."/>
            <person name="He G."/>
            <person name="LaButti K."/>
            <person name="Lipzen A."/>
            <person name="Mondo S."/>
            <person name="Riley R."/>
            <person name="Salamov A."/>
            <person name="Simmons B.A."/>
            <person name="Magnuson J.K."/>
            <person name="Henrissat B."/>
            <person name="Mortensen U.H."/>
            <person name="Larsen T.O."/>
            <person name="Devries R.P."/>
            <person name="Grigoriev I.V."/>
            <person name="Machida M."/>
            <person name="Baker S.E."/>
            <person name="Andersen M.R."/>
        </authorList>
    </citation>
    <scope>NUCLEOTIDE SEQUENCE [LARGE SCALE GENOMIC DNA]</scope>
    <source>
        <strain evidence="2 3">IBT 18842</strain>
    </source>
</reference>
<accession>A0A5N6TUX8</accession>
<gene>
    <name evidence="2" type="ORF">BDV25DRAFT_140089</name>
</gene>
<name>A0A5N6TUX8_ASPAV</name>
<feature type="signal peptide" evidence="1">
    <location>
        <begin position="1"/>
        <end position="16"/>
    </location>
</feature>
<keyword evidence="3" id="KW-1185">Reference proteome</keyword>
<evidence type="ECO:0008006" key="4">
    <source>
        <dbReference type="Google" id="ProtNLM"/>
    </source>
</evidence>